<feature type="compositionally biased region" description="Acidic residues" evidence="1">
    <location>
        <begin position="1248"/>
        <end position="1257"/>
    </location>
</feature>
<protein>
    <recommendedName>
        <fullName evidence="2">DNA replication checkpoint mediator MRC1 domain-containing protein</fullName>
    </recommendedName>
</protein>
<feature type="region of interest" description="Disordered" evidence="1">
    <location>
        <begin position="1029"/>
        <end position="1141"/>
    </location>
</feature>
<feature type="region of interest" description="Disordered" evidence="1">
    <location>
        <begin position="442"/>
        <end position="461"/>
    </location>
</feature>
<evidence type="ECO:0000313" key="4">
    <source>
        <dbReference type="Proteomes" id="UP000218811"/>
    </source>
</evidence>
<keyword evidence="4" id="KW-1185">Reference proteome</keyword>
<gene>
    <name evidence="3" type="ORF">WOLCODRAFT_143468</name>
</gene>
<organism evidence="3 4">
    <name type="scientific">Wolfiporia cocos (strain MD-104)</name>
    <name type="common">Brown rot fungus</name>
    <dbReference type="NCBI Taxonomy" id="742152"/>
    <lineage>
        <taxon>Eukaryota</taxon>
        <taxon>Fungi</taxon>
        <taxon>Dikarya</taxon>
        <taxon>Basidiomycota</taxon>
        <taxon>Agaricomycotina</taxon>
        <taxon>Agaricomycetes</taxon>
        <taxon>Polyporales</taxon>
        <taxon>Phaeolaceae</taxon>
        <taxon>Wolfiporia</taxon>
    </lineage>
</organism>
<feature type="compositionally biased region" description="Acidic residues" evidence="1">
    <location>
        <begin position="1103"/>
        <end position="1114"/>
    </location>
</feature>
<feature type="compositionally biased region" description="Basic residues" evidence="1">
    <location>
        <begin position="1209"/>
        <end position="1218"/>
    </location>
</feature>
<dbReference type="EMBL" id="KB468113">
    <property type="protein sequence ID" value="PCH41249.1"/>
    <property type="molecule type" value="Genomic_DNA"/>
</dbReference>
<feature type="region of interest" description="Disordered" evidence="1">
    <location>
        <begin position="1246"/>
        <end position="1439"/>
    </location>
</feature>
<feature type="compositionally biased region" description="Basic and acidic residues" evidence="1">
    <location>
        <begin position="1357"/>
        <end position="1366"/>
    </location>
</feature>
<dbReference type="InterPro" id="IPR018564">
    <property type="entry name" value="Repl_chkpnt_MRC1_dom"/>
</dbReference>
<feature type="compositionally biased region" description="Low complexity" evidence="1">
    <location>
        <begin position="130"/>
        <end position="143"/>
    </location>
</feature>
<feature type="compositionally biased region" description="Polar residues" evidence="1">
    <location>
        <begin position="1427"/>
        <end position="1439"/>
    </location>
</feature>
<feature type="compositionally biased region" description="Polar residues" evidence="1">
    <location>
        <begin position="151"/>
        <end position="161"/>
    </location>
</feature>
<evidence type="ECO:0000313" key="3">
    <source>
        <dbReference type="EMBL" id="PCH41249.1"/>
    </source>
</evidence>
<feature type="compositionally biased region" description="Acidic residues" evidence="1">
    <location>
        <begin position="69"/>
        <end position="81"/>
    </location>
</feature>
<feature type="compositionally biased region" description="Polar residues" evidence="1">
    <location>
        <begin position="1335"/>
        <end position="1356"/>
    </location>
</feature>
<feature type="region of interest" description="Disordered" evidence="1">
    <location>
        <begin position="334"/>
        <end position="356"/>
    </location>
</feature>
<feature type="compositionally biased region" description="Acidic residues" evidence="1">
    <location>
        <begin position="1270"/>
        <end position="1280"/>
    </location>
</feature>
<feature type="compositionally biased region" description="Polar residues" evidence="1">
    <location>
        <begin position="764"/>
        <end position="781"/>
    </location>
</feature>
<feature type="compositionally biased region" description="Basic and acidic residues" evidence="1">
    <location>
        <begin position="738"/>
        <end position="762"/>
    </location>
</feature>
<feature type="region of interest" description="Disordered" evidence="1">
    <location>
        <begin position="119"/>
        <end position="295"/>
    </location>
</feature>
<accession>A0A2H3JR19</accession>
<feature type="compositionally biased region" description="Low complexity" evidence="1">
    <location>
        <begin position="1053"/>
        <end position="1072"/>
    </location>
</feature>
<feature type="domain" description="DNA replication checkpoint mediator MRC1" evidence="2">
    <location>
        <begin position="1097"/>
        <end position="1239"/>
    </location>
</feature>
<feature type="region of interest" description="Disordered" evidence="1">
    <location>
        <begin position="470"/>
        <end position="491"/>
    </location>
</feature>
<feature type="compositionally biased region" description="Basic and acidic residues" evidence="1">
    <location>
        <begin position="1286"/>
        <end position="1320"/>
    </location>
</feature>
<feature type="compositionally biased region" description="Polar residues" evidence="1">
    <location>
        <begin position="44"/>
        <end position="59"/>
    </location>
</feature>
<dbReference type="OMA" id="HGFLTQT"/>
<feature type="region of interest" description="Disordered" evidence="1">
    <location>
        <begin position="385"/>
        <end position="427"/>
    </location>
</feature>
<feature type="region of interest" description="Disordered" evidence="1">
    <location>
        <begin position="732"/>
        <end position="814"/>
    </location>
</feature>
<feature type="compositionally biased region" description="Basic and acidic residues" evidence="1">
    <location>
        <begin position="286"/>
        <end position="295"/>
    </location>
</feature>
<evidence type="ECO:0000259" key="2">
    <source>
        <dbReference type="Pfam" id="PF09444"/>
    </source>
</evidence>
<feature type="compositionally biased region" description="Polar residues" evidence="1">
    <location>
        <begin position="1400"/>
        <end position="1418"/>
    </location>
</feature>
<feature type="compositionally biased region" description="Basic and acidic residues" evidence="1">
    <location>
        <begin position="418"/>
        <end position="427"/>
    </location>
</feature>
<proteinExistence type="predicted"/>
<feature type="compositionally biased region" description="Polar residues" evidence="1">
    <location>
        <begin position="259"/>
        <end position="275"/>
    </location>
</feature>
<feature type="compositionally biased region" description="Acidic residues" evidence="1">
    <location>
        <begin position="1196"/>
        <end position="1206"/>
    </location>
</feature>
<name>A0A2H3JR19_WOLCO</name>
<feature type="compositionally biased region" description="Polar residues" evidence="1">
    <location>
        <begin position="342"/>
        <end position="354"/>
    </location>
</feature>
<sequence length="1439" mass="157269">MSAASTVDVVDSARGGYLSSEDSPVIRRPAVTYGRRAREPLSDADTSTSGAFIGSSSRDNSFRYLSSGPEDEVPPSSDDGDASFHSMAQDEDSEHEGPSASSEFQFSWRKGLKELDTVYAERDGRVNEQGSSRNDANSSSANESSRHGESQSPVHSPTRHATATVEGNLAQAKHGLLRGSEDIASPSSSPDVVVRRRAKGATFSSDHDDLFSPKRNGNLSPTSPPISPTPSALHMPPPPYRGKGKSRAADYSDSDNESDLASSATRKFRRAQSSAKGREKRIRPPSKKEMEETKKATARMIAERAVSLPRAENKRLPITSLFAKLERKVTPGAEVELPPIESENTGSDPIQPFSSPAVDKIASMSSKAAAMMVRSPTWQAATIKSARSLKPEASIASLPQAEDSSDDEIPETGSVLQQDERSRLEDERRKRLEELKLRALEQQKHRAEAETASQDESDLEIVSKNMQSVAKEEARARKAMEAQGLKRSVGRHRQLALAGAARRSDASFAPKGFDELPPGRELHVLQAAAAVTFSRASTEMKNHSAPHLSKDHLNQLLLRDAERQAEEVTRQKEEEWVRRGGKIKARVAHDAENVDARGALLAVVAKGLHDRQNEEDEGHEEGDDDDPDYEASQDESGQSSREGSSDEQTSDQEHVVVFQDQAEPDENTDTDDNAAAPARRNVRRPIRRPFTTIHSDEEIELGDGSPPMRGRMLAPDSSFTFSTLPVLNHRASVSSFENHTEDGTDKENDARLMYDRGEDKENTAIATQSLSARGPLGQTSGVLGHDLGRSPFSDSDDLDFALAAESTPMEDRRAPLQDISKEHEEDADDPFAFGSPQRAARQLIFSRAGGHSTDLAESSPLLKEFGGAAAPQSGFADLFEASAVRAQESPMVPKAKALAGGISQFFTQESPVQQQDSPGFSRLRTKPSQDLTLTMDSGLQPALEVSSGLRRRAEDIFAREQGLLAEGSENMSDKDKSLHINEFGFFTQSVPAFKVPKASQLRSPAVAGTSPMSISSTRRPAIRTPLAILEADTDMELQEEQPKGRLMKRKLSPAESPSQSRQSSPSPSPSKSRNAFDILRKATRPTQKLPSIPGRRLGKSEFIEGEAEESDDDAMMGFGGRKKDDDEEDDDPSQDQTLAELVDDAAMDEKTLAEEVVLEKVREHQQEDDEAAEKIANDVAHGKYRIKRRDHGIGFEDSESDSDDEAAAARRRMQAKKRKIEGDSLEQLAKHPETLAFYQAYHVGNTADGDDFVDSNQDELTLVDGRDSRDAEEEQEEDEPMTVSELHQKLREAAQEAARDGTVHRPFDPTDVSWVDHADGSNDESEIPAVKEVQTRSSKFTTQQRVEWDVSLQTSTRTDDERDRARLQAWAKGESRTGGAARSTGISAVTGHGKRRPGSSAANGRQRTTAGSSTNVKQATKVKKMNSVLSTISRSGPRG</sequence>
<dbReference type="Pfam" id="PF09444">
    <property type="entry name" value="MRC1"/>
    <property type="match status" value="1"/>
</dbReference>
<dbReference type="STRING" id="742152.A0A2H3JR19"/>
<feature type="region of interest" description="Disordered" evidence="1">
    <location>
        <begin position="1"/>
        <end position="106"/>
    </location>
</feature>
<feature type="compositionally biased region" description="Acidic residues" evidence="1">
    <location>
        <begin position="662"/>
        <end position="672"/>
    </location>
</feature>
<feature type="region of interest" description="Disordered" evidence="1">
    <location>
        <begin position="609"/>
        <end position="716"/>
    </location>
</feature>
<evidence type="ECO:0000256" key="1">
    <source>
        <dbReference type="SAM" id="MobiDB-lite"/>
    </source>
</evidence>
<dbReference type="OrthoDB" id="3361281at2759"/>
<dbReference type="Proteomes" id="UP000218811">
    <property type="component" value="Unassembled WGS sequence"/>
</dbReference>
<reference evidence="3 4" key="1">
    <citation type="journal article" date="2012" name="Science">
        <title>The Paleozoic origin of enzymatic lignin decomposition reconstructed from 31 fungal genomes.</title>
        <authorList>
            <person name="Floudas D."/>
            <person name="Binder M."/>
            <person name="Riley R."/>
            <person name="Barry K."/>
            <person name="Blanchette R.A."/>
            <person name="Henrissat B."/>
            <person name="Martinez A.T."/>
            <person name="Otillar R."/>
            <person name="Spatafora J.W."/>
            <person name="Yadav J.S."/>
            <person name="Aerts A."/>
            <person name="Benoit I."/>
            <person name="Boyd A."/>
            <person name="Carlson A."/>
            <person name="Copeland A."/>
            <person name="Coutinho P.M."/>
            <person name="de Vries R.P."/>
            <person name="Ferreira P."/>
            <person name="Findley K."/>
            <person name="Foster B."/>
            <person name="Gaskell J."/>
            <person name="Glotzer D."/>
            <person name="Gorecki P."/>
            <person name="Heitman J."/>
            <person name="Hesse C."/>
            <person name="Hori C."/>
            <person name="Igarashi K."/>
            <person name="Jurgens J.A."/>
            <person name="Kallen N."/>
            <person name="Kersten P."/>
            <person name="Kohler A."/>
            <person name="Kuees U."/>
            <person name="Kumar T.K.A."/>
            <person name="Kuo A."/>
            <person name="LaButti K."/>
            <person name="Larrondo L.F."/>
            <person name="Lindquist E."/>
            <person name="Ling A."/>
            <person name="Lombard V."/>
            <person name="Lucas S."/>
            <person name="Lundell T."/>
            <person name="Martin R."/>
            <person name="McLaughlin D.J."/>
            <person name="Morgenstern I."/>
            <person name="Morin E."/>
            <person name="Murat C."/>
            <person name="Nagy L.G."/>
            <person name="Nolan M."/>
            <person name="Ohm R.A."/>
            <person name="Patyshakuliyeva A."/>
            <person name="Rokas A."/>
            <person name="Ruiz-Duenas F.J."/>
            <person name="Sabat G."/>
            <person name="Salamov A."/>
            <person name="Samejima M."/>
            <person name="Schmutz J."/>
            <person name="Slot J.C."/>
            <person name="St John F."/>
            <person name="Stenlid J."/>
            <person name="Sun H."/>
            <person name="Sun S."/>
            <person name="Syed K."/>
            <person name="Tsang A."/>
            <person name="Wiebenga A."/>
            <person name="Young D."/>
            <person name="Pisabarro A."/>
            <person name="Eastwood D.C."/>
            <person name="Martin F."/>
            <person name="Cullen D."/>
            <person name="Grigoriev I.V."/>
            <person name="Hibbett D.S."/>
        </authorList>
    </citation>
    <scope>NUCLEOTIDE SEQUENCE [LARGE SCALE GENOMIC DNA]</scope>
    <source>
        <strain evidence="3 4">MD-104</strain>
    </source>
</reference>
<feature type="compositionally biased region" description="Basic and acidic residues" evidence="1">
    <location>
        <begin position="470"/>
        <end position="480"/>
    </location>
</feature>
<feature type="compositionally biased region" description="Acidic residues" evidence="1">
    <location>
        <begin position="613"/>
        <end position="633"/>
    </location>
</feature>
<feature type="region of interest" description="Disordered" evidence="1">
    <location>
        <begin position="1193"/>
        <end position="1218"/>
    </location>
</feature>